<dbReference type="EMBL" id="LBQE01000002">
    <property type="protein sequence ID" value="KKP72948.1"/>
    <property type="molecule type" value="Genomic_DNA"/>
</dbReference>
<sequence>MEKLSLKKYGWKCVLGSEIIYFVCLLGGFLTLRSVEATKLHHTFFEIFPGFTWITVGSVILGAIYFFVFAWIFASYFVWMHNSSLVEIKK</sequence>
<organism evidence="2 3">
    <name type="scientific">Candidatus Nomurabacteria bacterium GW2011_GWB1_35_20</name>
    <dbReference type="NCBI Taxonomy" id="1618740"/>
    <lineage>
        <taxon>Bacteria</taxon>
        <taxon>Candidatus Nomuraibacteriota</taxon>
    </lineage>
</organism>
<dbReference type="AlphaFoldDB" id="A0A0G0BUE8"/>
<keyword evidence="1" id="KW-0472">Membrane</keyword>
<protein>
    <submittedName>
        <fullName evidence="2">Uncharacterized protein</fullName>
    </submittedName>
</protein>
<gene>
    <name evidence="2" type="ORF">UR70_C0002G0017</name>
</gene>
<accession>A0A0G0BUE8</accession>
<feature type="transmembrane region" description="Helical" evidence="1">
    <location>
        <begin position="9"/>
        <end position="30"/>
    </location>
</feature>
<comment type="caution">
    <text evidence="2">The sequence shown here is derived from an EMBL/GenBank/DDBJ whole genome shotgun (WGS) entry which is preliminary data.</text>
</comment>
<evidence type="ECO:0000313" key="2">
    <source>
        <dbReference type="EMBL" id="KKP72948.1"/>
    </source>
</evidence>
<evidence type="ECO:0000313" key="3">
    <source>
        <dbReference type="Proteomes" id="UP000034923"/>
    </source>
</evidence>
<dbReference type="Proteomes" id="UP000034923">
    <property type="component" value="Unassembled WGS sequence"/>
</dbReference>
<name>A0A0G0BUE8_9BACT</name>
<keyword evidence="1" id="KW-1133">Transmembrane helix</keyword>
<feature type="transmembrane region" description="Helical" evidence="1">
    <location>
        <begin position="50"/>
        <end position="79"/>
    </location>
</feature>
<reference evidence="2 3" key="1">
    <citation type="journal article" date="2015" name="Nature">
        <title>rRNA introns, odd ribosomes, and small enigmatic genomes across a large radiation of phyla.</title>
        <authorList>
            <person name="Brown C.T."/>
            <person name="Hug L.A."/>
            <person name="Thomas B.C."/>
            <person name="Sharon I."/>
            <person name="Castelle C.J."/>
            <person name="Singh A."/>
            <person name="Wilkins M.J."/>
            <person name="Williams K.H."/>
            <person name="Banfield J.F."/>
        </authorList>
    </citation>
    <scope>NUCLEOTIDE SEQUENCE [LARGE SCALE GENOMIC DNA]</scope>
</reference>
<proteinExistence type="predicted"/>
<keyword evidence="1" id="KW-0812">Transmembrane</keyword>
<evidence type="ECO:0000256" key="1">
    <source>
        <dbReference type="SAM" id="Phobius"/>
    </source>
</evidence>